<gene>
    <name evidence="3" type="primary">Ama</name>
    <name evidence="3" type="ORF">Bhyg_01948</name>
</gene>
<comment type="caution">
    <text evidence="3">The sequence shown here is derived from an EMBL/GenBank/DDBJ whole genome shotgun (WGS) entry which is preliminary data.</text>
</comment>
<dbReference type="SMART" id="SM00409">
    <property type="entry name" value="IG"/>
    <property type="match status" value="3"/>
</dbReference>
<dbReference type="PANTHER" id="PTHR45080:SF4">
    <property type="entry name" value="GH03113P"/>
    <property type="match status" value="1"/>
</dbReference>
<dbReference type="GO" id="GO:0007156">
    <property type="term" value="P:homophilic cell adhesion via plasma membrane adhesion molecules"/>
    <property type="evidence" value="ECO:0007669"/>
    <property type="project" value="TreeGrafter"/>
</dbReference>
<dbReference type="GO" id="GO:0050808">
    <property type="term" value="P:synapse organization"/>
    <property type="evidence" value="ECO:0007669"/>
    <property type="project" value="TreeGrafter"/>
</dbReference>
<keyword evidence="1" id="KW-0393">Immunoglobulin domain</keyword>
<dbReference type="Gene3D" id="2.60.40.10">
    <property type="entry name" value="Immunoglobulins"/>
    <property type="match status" value="4"/>
</dbReference>
<proteinExistence type="predicted"/>
<dbReference type="Proteomes" id="UP001151699">
    <property type="component" value="Chromosome A"/>
</dbReference>
<feature type="non-terminal residue" evidence="3">
    <location>
        <position position="1"/>
    </location>
</feature>
<evidence type="ECO:0000313" key="4">
    <source>
        <dbReference type="Proteomes" id="UP001151699"/>
    </source>
</evidence>
<dbReference type="InterPro" id="IPR050958">
    <property type="entry name" value="Cell_Adh-Cytoskel_Orgn"/>
</dbReference>
<dbReference type="SUPFAM" id="SSF49265">
    <property type="entry name" value="Fibronectin type III"/>
    <property type="match status" value="1"/>
</dbReference>
<dbReference type="GO" id="GO:0030424">
    <property type="term" value="C:axon"/>
    <property type="evidence" value="ECO:0007669"/>
    <property type="project" value="TreeGrafter"/>
</dbReference>
<dbReference type="Pfam" id="PF13927">
    <property type="entry name" value="Ig_3"/>
    <property type="match status" value="2"/>
</dbReference>
<feature type="non-terminal residue" evidence="3">
    <location>
        <position position="415"/>
    </location>
</feature>
<dbReference type="OrthoDB" id="10062932at2759"/>
<dbReference type="InterPro" id="IPR003961">
    <property type="entry name" value="FN3_dom"/>
</dbReference>
<dbReference type="EMBL" id="WJQU01000001">
    <property type="protein sequence ID" value="KAJ6646734.1"/>
    <property type="molecule type" value="Genomic_DNA"/>
</dbReference>
<dbReference type="AlphaFoldDB" id="A0A9Q0S686"/>
<evidence type="ECO:0000259" key="2">
    <source>
        <dbReference type="PROSITE" id="PS50835"/>
    </source>
</evidence>
<dbReference type="CDD" id="cd00096">
    <property type="entry name" value="Ig"/>
    <property type="match status" value="1"/>
</dbReference>
<dbReference type="PROSITE" id="PS50835">
    <property type="entry name" value="IG_LIKE"/>
    <property type="match status" value="3"/>
</dbReference>
<keyword evidence="4" id="KW-1185">Reference proteome</keyword>
<dbReference type="PANTHER" id="PTHR45080">
    <property type="entry name" value="CONTACTIN 5"/>
    <property type="match status" value="1"/>
</dbReference>
<dbReference type="GO" id="GO:0008046">
    <property type="term" value="F:axon guidance receptor activity"/>
    <property type="evidence" value="ECO:0007669"/>
    <property type="project" value="TreeGrafter"/>
</dbReference>
<protein>
    <submittedName>
        <fullName evidence="3">Protein amalgam</fullName>
    </submittedName>
</protein>
<accession>A0A9Q0S686</accession>
<dbReference type="InterPro" id="IPR036116">
    <property type="entry name" value="FN3_sf"/>
</dbReference>
<sequence>PFSSVRWIKEDVLLVDTRHPELVPPPRVSLFQNGSLYVRSLKAEDTGEYICEMMTADGLATQYHAIEVQYPPTVHSDPSGIFEVKIGSVFEIVCEATGVPQPIITWKRKGKSASEHLDNTRRMMVEVSSHEMSGPIQCIATNGVGEPAVAGINMIVLFPPEVKPESPLVHTKINLRTSLECHVISAPVATVHWFHHGIPVLQDLRISRHDTDINVNYTVLNYHATTKHVLTIKKVKETDLGMYECRAENKLGYKGAIIELTGRPLPSVFKTSPLASKPMTHNLIWQTESLSQIFEYKLKFRQIPSGNITPTNRHVGIDWNELVIPSELSEGPIHTIGYTLQGLMPASIYDVAVQSRNRYGWSDVSRIIRFATGGEIELPNMSTESIDYEPIEDNYITDTNSPAVYSDYSSDPISK</sequence>
<dbReference type="InterPro" id="IPR003599">
    <property type="entry name" value="Ig_sub"/>
</dbReference>
<dbReference type="InterPro" id="IPR036179">
    <property type="entry name" value="Ig-like_dom_sf"/>
</dbReference>
<dbReference type="SMART" id="SM00408">
    <property type="entry name" value="IGc2"/>
    <property type="match status" value="2"/>
</dbReference>
<evidence type="ECO:0000313" key="3">
    <source>
        <dbReference type="EMBL" id="KAJ6646734.1"/>
    </source>
</evidence>
<dbReference type="GO" id="GO:0043025">
    <property type="term" value="C:neuronal cell body"/>
    <property type="evidence" value="ECO:0007669"/>
    <property type="project" value="TreeGrafter"/>
</dbReference>
<dbReference type="CDD" id="cd00063">
    <property type="entry name" value="FN3"/>
    <property type="match status" value="1"/>
</dbReference>
<feature type="domain" description="Ig-like" evidence="2">
    <location>
        <begin position="160"/>
        <end position="261"/>
    </location>
</feature>
<evidence type="ECO:0000256" key="1">
    <source>
        <dbReference type="ARBA" id="ARBA00023319"/>
    </source>
</evidence>
<organism evidence="3 4">
    <name type="scientific">Pseudolycoriella hygida</name>
    <dbReference type="NCBI Taxonomy" id="35572"/>
    <lineage>
        <taxon>Eukaryota</taxon>
        <taxon>Metazoa</taxon>
        <taxon>Ecdysozoa</taxon>
        <taxon>Arthropoda</taxon>
        <taxon>Hexapoda</taxon>
        <taxon>Insecta</taxon>
        <taxon>Pterygota</taxon>
        <taxon>Neoptera</taxon>
        <taxon>Endopterygota</taxon>
        <taxon>Diptera</taxon>
        <taxon>Nematocera</taxon>
        <taxon>Sciaroidea</taxon>
        <taxon>Sciaridae</taxon>
        <taxon>Pseudolycoriella</taxon>
    </lineage>
</organism>
<dbReference type="SUPFAM" id="SSF48726">
    <property type="entry name" value="Immunoglobulin"/>
    <property type="match status" value="3"/>
</dbReference>
<reference evidence="3" key="1">
    <citation type="submission" date="2022-07" db="EMBL/GenBank/DDBJ databases">
        <authorList>
            <person name="Trinca V."/>
            <person name="Uliana J.V.C."/>
            <person name="Torres T.T."/>
            <person name="Ward R.J."/>
            <person name="Monesi N."/>
        </authorList>
    </citation>
    <scope>NUCLEOTIDE SEQUENCE</scope>
    <source>
        <strain evidence="3">HSMRA1968</strain>
        <tissue evidence="3">Whole embryos</tissue>
    </source>
</reference>
<dbReference type="InterPro" id="IPR003598">
    <property type="entry name" value="Ig_sub2"/>
</dbReference>
<feature type="domain" description="Ig-like" evidence="2">
    <location>
        <begin position="72"/>
        <end position="150"/>
    </location>
</feature>
<dbReference type="InterPro" id="IPR013783">
    <property type="entry name" value="Ig-like_fold"/>
</dbReference>
<name>A0A9Q0S686_9DIPT</name>
<dbReference type="InterPro" id="IPR007110">
    <property type="entry name" value="Ig-like_dom"/>
</dbReference>
<feature type="domain" description="Ig-like" evidence="2">
    <location>
        <begin position="1"/>
        <end position="67"/>
    </location>
</feature>
<dbReference type="GO" id="GO:0005886">
    <property type="term" value="C:plasma membrane"/>
    <property type="evidence" value="ECO:0007669"/>
    <property type="project" value="TreeGrafter"/>
</dbReference>